<comment type="caution">
    <text evidence="2">The sequence shown here is derived from an EMBL/GenBank/DDBJ whole genome shotgun (WGS) entry which is preliminary data.</text>
</comment>
<feature type="region of interest" description="Disordered" evidence="1">
    <location>
        <begin position="45"/>
        <end position="75"/>
    </location>
</feature>
<dbReference type="AlphaFoldDB" id="A0A0G0CAZ9"/>
<dbReference type="EMBL" id="LBQH01000001">
    <property type="protein sequence ID" value="KKP78368.1"/>
    <property type="molecule type" value="Genomic_DNA"/>
</dbReference>
<gene>
    <name evidence="2" type="ORF">UR73_C0001G0008</name>
</gene>
<dbReference type="Proteomes" id="UP000034816">
    <property type="component" value="Unassembled WGS sequence"/>
</dbReference>
<evidence type="ECO:0000256" key="1">
    <source>
        <dbReference type="SAM" id="MobiDB-lite"/>
    </source>
</evidence>
<sequence>MKKVRAKNSTIYICPYCNKEYRRRDSFELHVQKCRLKGFEKLQQPNEEPRGLASKEEPRGLASKEEPRGLASKEEPRENDINYNLFEIFKIDATVKQKVINVIKTIYESNLTPEKIEFENNDNVVDDDISVDYPISQFSYQIMTGIARLNDIENNTTLEQCFKRNKKFYEQSLNEISKKYNISQRISVELRLATQLSFDLIESGTAKILLHNF</sequence>
<feature type="compositionally biased region" description="Basic and acidic residues" evidence="1">
    <location>
        <begin position="47"/>
        <end position="75"/>
    </location>
</feature>
<accession>A0A0G0CAZ9</accession>
<evidence type="ECO:0000313" key="3">
    <source>
        <dbReference type="Proteomes" id="UP000034816"/>
    </source>
</evidence>
<proteinExistence type="predicted"/>
<organism evidence="2 3">
    <name type="scientific">candidate division WS6 bacterium GW2011_GWF1_35_23</name>
    <dbReference type="NCBI Taxonomy" id="1619097"/>
    <lineage>
        <taxon>Bacteria</taxon>
        <taxon>Candidatus Dojkabacteria</taxon>
    </lineage>
</organism>
<evidence type="ECO:0000313" key="2">
    <source>
        <dbReference type="EMBL" id="KKP78368.1"/>
    </source>
</evidence>
<dbReference type="PATRIC" id="fig|1619097.3.peg.9"/>
<reference evidence="2 3" key="1">
    <citation type="journal article" date="2015" name="Nature">
        <title>rRNA introns, odd ribosomes, and small enigmatic genomes across a large radiation of phyla.</title>
        <authorList>
            <person name="Brown C.T."/>
            <person name="Hug L.A."/>
            <person name="Thomas B.C."/>
            <person name="Sharon I."/>
            <person name="Castelle C.J."/>
            <person name="Singh A."/>
            <person name="Wilkins M.J."/>
            <person name="Williams K.H."/>
            <person name="Banfield J.F."/>
        </authorList>
    </citation>
    <scope>NUCLEOTIDE SEQUENCE [LARGE SCALE GENOMIC DNA]</scope>
</reference>
<protein>
    <submittedName>
        <fullName evidence="2">Uncharacterized protein</fullName>
    </submittedName>
</protein>
<name>A0A0G0CAZ9_9BACT</name>